<gene>
    <name evidence="6" type="ORF">CEY11_00430</name>
</gene>
<evidence type="ECO:0000256" key="3">
    <source>
        <dbReference type="ARBA" id="ARBA00023004"/>
    </source>
</evidence>
<sequence>MLLAQISDLHIKRPGLLAYKKVDTTAYLRRCVARLNTLAPRPHALVITGDLSDFGAPQEYESLRRELALLQMPCYLMVGNHDHRENLRAAFPDHSYLGGGPGYIQYAIDFDELSLIALDTQDPPNSGGRLDDERLAWLDAQLEARRGKAVIVGMHHPPFACGIRHMDVQALAAGDARRLEALLLRHDHVERLICGHVHRSVTMRYAHTVASICPSPAHQVAYDLAPDGPSAFIMEPPALLMHARVQGRWVTHTVYVEEYGGRYPFYDAEGKLID</sequence>
<evidence type="ECO:0000256" key="1">
    <source>
        <dbReference type="ARBA" id="ARBA00022723"/>
    </source>
</evidence>
<dbReference type="PANTHER" id="PTHR42988">
    <property type="entry name" value="PHOSPHOHYDROLASE"/>
    <property type="match status" value="1"/>
</dbReference>
<dbReference type="GO" id="GO:0004112">
    <property type="term" value="F:cyclic-nucleotide phosphodiesterase activity"/>
    <property type="evidence" value="ECO:0007669"/>
    <property type="project" value="InterPro"/>
</dbReference>
<organism evidence="6 7">
    <name type="scientific">Candidimonas nitroreducens</name>
    <dbReference type="NCBI Taxonomy" id="683354"/>
    <lineage>
        <taxon>Bacteria</taxon>
        <taxon>Pseudomonadati</taxon>
        <taxon>Pseudomonadota</taxon>
        <taxon>Betaproteobacteria</taxon>
        <taxon>Burkholderiales</taxon>
        <taxon>Alcaligenaceae</taxon>
        <taxon>Candidimonas</taxon>
    </lineage>
</organism>
<dbReference type="InterPro" id="IPR042283">
    <property type="entry name" value="GpdQ_catalytic"/>
</dbReference>
<keyword evidence="1" id="KW-0479">Metal-binding</keyword>
<evidence type="ECO:0000256" key="4">
    <source>
        <dbReference type="ARBA" id="ARBA00025742"/>
    </source>
</evidence>
<dbReference type="InterPro" id="IPR004843">
    <property type="entry name" value="Calcineurin-like_PHP"/>
</dbReference>
<evidence type="ECO:0000313" key="6">
    <source>
        <dbReference type="EMBL" id="OWT66438.1"/>
    </source>
</evidence>
<proteinExistence type="inferred from homology"/>
<keyword evidence="3" id="KW-0408">Iron</keyword>
<dbReference type="InterPro" id="IPR050884">
    <property type="entry name" value="CNP_phosphodiesterase-III"/>
</dbReference>
<comment type="caution">
    <text evidence="6">The sequence shown here is derived from an EMBL/GenBank/DDBJ whole genome shotgun (WGS) entry which is preliminary data.</text>
</comment>
<evidence type="ECO:0000256" key="2">
    <source>
        <dbReference type="ARBA" id="ARBA00022801"/>
    </source>
</evidence>
<dbReference type="Pfam" id="PF00149">
    <property type="entry name" value="Metallophos"/>
    <property type="match status" value="1"/>
</dbReference>
<comment type="similarity">
    <text evidence="4">Belongs to the cyclic nucleotide phosphodiesterase class-III family.</text>
</comment>
<dbReference type="OrthoDB" id="9784378at2"/>
<dbReference type="CDD" id="cd07402">
    <property type="entry name" value="MPP_GpdQ"/>
    <property type="match status" value="1"/>
</dbReference>
<accession>A0A225MYU8</accession>
<feature type="domain" description="Calcineurin-like phosphoesterase" evidence="5">
    <location>
        <begin position="2"/>
        <end position="199"/>
    </location>
</feature>
<dbReference type="Gene3D" id="3.30.750.180">
    <property type="entry name" value="GpdQ, beta-strand dimerisation domain"/>
    <property type="match status" value="1"/>
</dbReference>
<dbReference type="EMBL" id="NJIH01000001">
    <property type="protein sequence ID" value="OWT66438.1"/>
    <property type="molecule type" value="Genomic_DNA"/>
</dbReference>
<dbReference type="RefSeq" id="WP_088601564.1">
    <property type="nucleotide sequence ID" value="NZ_NJIH01000001.1"/>
</dbReference>
<dbReference type="GO" id="GO:0046872">
    <property type="term" value="F:metal ion binding"/>
    <property type="evidence" value="ECO:0007669"/>
    <property type="project" value="UniProtKB-KW"/>
</dbReference>
<keyword evidence="7" id="KW-1185">Reference proteome</keyword>
<evidence type="ECO:0000313" key="7">
    <source>
        <dbReference type="Proteomes" id="UP000214603"/>
    </source>
</evidence>
<dbReference type="InterPro" id="IPR026575">
    <property type="entry name" value="GpdQ/CpdA-like"/>
</dbReference>
<dbReference type="SUPFAM" id="SSF56300">
    <property type="entry name" value="Metallo-dependent phosphatases"/>
    <property type="match status" value="1"/>
</dbReference>
<evidence type="ECO:0000259" key="5">
    <source>
        <dbReference type="Pfam" id="PF00149"/>
    </source>
</evidence>
<dbReference type="InterPro" id="IPR029052">
    <property type="entry name" value="Metallo-depent_PP-like"/>
</dbReference>
<reference evidence="7" key="1">
    <citation type="submission" date="2017-06" db="EMBL/GenBank/DDBJ databases">
        <title>Herbaspirillum phytohormonus sp. nov., isolated from the root nodule of Robinia pseudoacacia in lead-zinc mine.</title>
        <authorList>
            <person name="Fan M."/>
            <person name="Lin Y."/>
        </authorList>
    </citation>
    <scope>NUCLEOTIDE SEQUENCE [LARGE SCALE GENOMIC DNA]</scope>
    <source>
        <strain evidence="7">SC-089</strain>
    </source>
</reference>
<dbReference type="AlphaFoldDB" id="A0A225MYU8"/>
<protein>
    <submittedName>
        <fullName evidence="6">Phosphodiesterase</fullName>
    </submittedName>
</protein>
<dbReference type="PANTHER" id="PTHR42988:SF2">
    <property type="entry name" value="CYCLIC NUCLEOTIDE PHOSPHODIESTERASE CBUA0032-RELATED"/>
    <property type="match status" value="1"/>
</dbReference>
<keyword evidence="2" id="KW-0378">Hydrolase</keyword>
<dbReference type="Gene3D" id="3.60.21.40">
    <property type="entry name" value="GpdQ, catalytic alpha/beta sandwich domain"/>
    <property type="match status" value="1"/>
</dbReference>
<dbReference type="Proteomes" id="UP000214603">
    <property type="component" value="Unassembled WGS sequence"/>
</dbReference>
<name>A0A225MYU8_9BURK</name>
<dbReference type="InterPro" id="IPR042281">
    <property type="entry name" value="GpdQ_beta-strand"/>
</dbReference>